<gene>
    <name evidence="1" type="ORF">NTEN_LOCUS8273</name>
</gene>
<accession>A0A6H5GG95</accession>
<keyword evidence="2" id="KW-1185">Reference proteome</keyword>
<dbReference type="Proteomes" id="UP000479000">
    <property type="component" value="Unassembled WGS sequence"/>
</dbReference>
<sequence length="152" mass="17580">MNSIAPKNVARCVQKHQWHRRRLMYEVPERRIELRVRWRRAACRRRVRRGSAAAFATASSLVMPVPALHQHHHQNWFQYPLLVPATHVYCWTLVPYRLFRLHHHLVAAASAMETRYAGGAFAAFAVPMGGVGGCFRETPPPRRRFCCGNLKN</sequence>
<dbReference type="AlphaFoldDB" id="A0A6H5GG95"/>
<evidence type="ECO:0000313" key="2">
    <source>
        <dbReference type="Proteomes" id="UP000479000"/>
    </source>
</evidence>
<organism evidence="1 2">
    <name type="scientific">Nesidiocoris tenuis</name>
    <dbReference type="NCBI Taxonomy" id="355587"/>
    <lineage>
        <taxon>Eukaryota</taxon>
        <taxon>Metazoa</taxon>
        <taxon>Ecdysozoa</taxon>
        <taxon>Arthropoda</taxon>
        <taxon>Hexapoda</taxon>
        <taxon>Insecta</taxon>
        <taxon>Pterygota</taxon>
        <taxon>Neoptera</taxon>
        <taxon>Paraneoptera</taxon>
        <taxon>Hemiptera</taxon>
        <taxon>Heteroptera</taxon>
        <taxon>Panheteroptera</taxon>
        <taxon>Cimicomorpha</taxon>
        <taxon>Miridae</taxon>
        <taxon>Dicyphina</taxon>
        <taxon>Nesidiocoris</taxon>
    </lineage>
</organism>
<dbReference type="EMBL" id="CADCXU010012409">
    <property type="protein sequence ID" value="CAB0002486.1"/>
    <property type="molecule type" value="Genomic_DNA"/>
</dbReference>
<protein>
    <submittedName>
        <fullName evidence="1">Uncharacterized protein</fullName>
    </submittedName>
</protein>
<proteinExistence type="predicted"/>
<reference evidence="1 2" key="1">
    <citation type="submission" date="2020-02" db="EMBL/GenBank/DDBJ databases">
        <authorList>
            <person name="Ferguson B K."/>
        </authorList>
    </citation>
    <scope>NUCLEOTIDE SEQUENCE [LARGE SCALE GENOMIC DNA]</scope>
</reference>
<evidence type="ECO:0000313" key="1">
    <source>
        <dbReference type="EMBL" id="CAB0002486.1"/>
    </source>
</evidence>
<name>A0A6H5GG95_9HEMI</name>